<dbReference type="AlphaFoldDB" id="A0A3M2W8T9"/>
<dbReference type="PROSITE" id="PS50850">
    <property type="entry name" value="MFS"/>
    <property type="match status" value="1"/>
</dbReference>
<keyword evidence="6 9" id="KW-0472">Membrane</keyword>
<keyword evidence="3 9" id="KW-0812">Transmembrane</keyword>
<dbReference type="InterPro" id="IPR036259">
    <property type="entry name" value="MFS_trans_sf"/>
</dbReference>
<gene>
    <name evidence="11" type="ORF">ALQ95_03199</name>
</gene>
<feature type="transmembrane region" description="Helical" evidence="9">
    <location>
        <begin position="169"/>
        <end position="192"/>
    </location>
</feature>
<dbReference type="GO" id="GO:0022857">
    <property type="term" value="F:transmembrane transporter activity"/>
    <property type="evidence" value="ECO:0007669"/>
    <property type="project" value="InterPro"/>
</dbReference>
<dbReference type="FunFam" id="1.20.1250.20:FF:000126">
    <property type="entry name" value="MFS transporter permease"/>
    <property type="match status" value="1"/>
</dbReference>
<dbReference type="InterPro" id="IPR020846">
    <property type="entry name" value="MFS_dom"/>
</dbReference>
<dbReference type="Proteomes" id="UP000280292">
    <property type="component" value="Unassembled WGS sequence"/>
</dbReference>
<feature type="transmembrane region" description="Helical" evidence="9">
    <location>
        <begin position="41"/>
        <end position="59"/>
    </location>
</feature>
<comment type="subcellular location">
    <subcellularLocation>
        <location evidence="1">Membrane</location>
        <topology evidence="1">Multi-pass membrane protein</topology>
    </subcellularLocation>
</comment>
<accession>A0A3M2W8T9</accession>
<evidence type="ECO:0000313" key="11">
    <source>
        <dbReference type="EMBL" id="RML47950.1"/>
    </source>
</evidence>
<dbReference type="PANTHER" id="PTHR43791">
    <property type="entry name" value="PERMEASE-RELATED"/>
    <property type="match status" value="1"/>
</dbReference>
<proteinExistence type="predicted"/>
<feature type="transmembrane region" description="Helical" evidence="9">
    <location>
        <begin position="136"/>
        <end position="157"/>
    </location>
</feature>
<reference evidence="11 12" key="1">
    <citation type="submission" date="2018-08" db="EMBL/GenBank/DDBJ databases">
        <title>Recombination of ecologically and evolutionarily significant loci maintains genetic cohesion in the Pseudomonas syringae species complex.</title>
        <authorList>
            <person name="Dillon M."/>
            <person name="Thakur S."/>
            <person name="Almeida R.N.D."/>
            <person name="Weir B.S."/>
            <person name="Guttman D.S."/>
        </authorList>
    </citation>
    <scope>NUCLEOTIDE SEQUENCE [LARGE SCALE GENOMIC DNA]</scope>
    <source>
        <strain evidence="11 12">ICMP 3883</strain>
    </source>
</reference>
<keyword evidence="4" id="KW-0058">Aromatic hydrocarbons catabolism</keyword>
<feature type="transmembrane region" description="Helical" evidence="9">
    <location>
        <begin position="272"/>
        <end position="294"/>
    </location>
</feature>
<evidence type="ECO:0000256" key="3">
    <source>
        <dbReference type="ARBA" id="ARBA00022692"/>
    </source>
</evidence>
<evidence type="ECO:0000256" key="6">
    <source>
        <dbReference type="ARBA" id="ARBA00023136"/>
    </source>
</evidence>
<evidence type="ECO:0000256" key="4">
    <source>
        <dbReference type="ARBA" id="ARBA00022797"/>
    </source>
</evidence>
<feature type="transmembrane region" description="Helical" evidence="9">
    <location>
        <begin position="339"/>
        <end position="358"/>
    </location>
</feature>
<name>A0A3M2W8T9_PSESI</name>
<evidence type="ECO:0000256" key="1">
    <source>
        <dbReference type="ARBA" id="ARBA00004141"/>
    </source>
</evidence>
<feature type="transmembrane region" description="Helical" evidence="9">
    <location>
        <begin position="204"/>
        <end position="227"/>
    </location>
</feature>
<dbReference type="SUPFAM" id="SSF103473">
    <property type="entry name" value="MFS general substrate transporter"/>
    <property type="match status" value="1"/>
</dbReference>
<evidence type="ECO:0000256" key="5">
    <source>
        <dbReference type="ARBA" id="ARBA00022989"/>
    </source>
</evidence>
<dbReference type="CDD" id="cd17319">
    <property type="entry name" value="MFS_ExuT_GudP_like"/>
    <property type="match status" value="1"/>
</dbReference>
<dbReference type="Gene3D" id="1.20.1250.20">
    <property type="entry name" value="MFS general substrate transporter like domains"/>
    <property type="match status" value="2"/>
</dbReference>
<feature type="transmembrane region" description="Helical" evidence="9">
    <location>
        <begin position="306"/>
        <end position="327"/>
    </location>
</feature>
<organism evidence="11 12">
    <name type="scientific">Pseudomonas syringae pv. ribicola</name>
    <dbReference type="NCBI Taxonomy" id="55398"/>
    <lineage>
        <taxon>Bacteria</taxon>
        <taxon>Pseudomonadati</taxon>
        <taxon>Pseudomonadota</taxon>
        <taxon>Gammaproteobacteria</taxon>
        <taxon>Pseudomonadales</taxon>
        <taxon>Pseudomonadaceae</taxon>
        <taxon>Pseudomonas</taxon>
    </lineage>
</organism>
<dbReference type="InterPro" id="IPR011701">
    <property type="entry name" value="MFS"/>
</dbReference>
<feature type="transmembrane region" description="Helical" evidence="9">
    <location>
        <begin position="364"/>
        <end position="383"/>
    </location>
</feature>
<dbReference type="PANTHER" id="PTHR43791:SF36">
    <property type="entry name" value="TRANSPORTER, PUTATIVE (AFU_ORTHOLOGUE AFUA_6G08340)-RELATED"/>
    <property type="match status" value="1"/>
</dbReference>
<protein>
    <recommendedName>
        <fullName evidence="8">Putative tartrate transporter</fullName>
    </recommendedName>
</protein>
<sequence>MIRRAPGKSPKNNKHRGTHAMTLTSTHEVGDADGNHVYRRITLRLIPFIFICYLFNYLDRVNVGFAKLQMLDALSFSETVYGLGAGIFFIGYVLCGLPSNLALNRFGPRRWIGLMMITWGIFSTCLLFVTTPVEFYVLRFLTGMAEAGFFPGIVLYLSRWYPNQRRGRIMALFMSAIPVSGLLGGPFSGWILNHFAAGQGGMAGWQWMFLIQGLPTVALGVLAFFLLCDKVEDARWLTPEQRQRVKTDITHDELNRPVQGKSTVASVLTMPFIWILGFIYFCIQTGVYAINFWLPSIIKNLGFSDALVIGWISALPYLMAGVFMLLVGRSADLRNERRWHLVVPMLMGAAGLIIAANFATVPLIAILGLTIATMGALTSLPMFWPLPTALLSASVAAGGLALINSIGQMAGFLSPYLVGWIKDQTGSTTLALYSLAALTIVGSLVALRVSRQSAAKVAAAA</sequence>
<keyword evidence="2" id="KW-0813">Transport</keyword>
<evidence type="ECO:0000256" key="7">
    <source>
        <dbReference type="ARBA" id="ARBA00058119"/>
    </source>
</evidence>
<dbReference type="GO" id="GO:0005886">
    <property type="term" value="C:plasma membrane"/>
    <property type="evidence" value="ECO:0007669"/>
    <property type="project" value="TreeGrafter"/>
</dbReference>
<keyword evidence="5 9" id="KW-1133">Transmembrane helix</keyword>
<dbReference type="Pfam" id="PF07690">
    <property type="entry name" value="MFS_1"/>
    <property type="match status" value="1"/>
</dbReference>
<evidence type="ECO:0000259" key="10">
    <source>
        <dbReference type="PROSITE" id="PS50850"/>
    </source>
</evidence>
<evidence type="ECO:0000256" key="9">
    <source>
        <dbReference type="SAM" id="Phobius"/>
    </source>
</evidence>
<feature type="transmembrane region" description="Helical" evidence="9">
    <location>
        <begin position="430"/>
        <end position="447"/>
    </location>
</feature>
<feature type="domain" description="Major facilitator superfamily (MFS) profile" evidence="10">
    <location>
        <begin position="45"/>
        <end position="454"/>
    </location>
</feature>
<comment type="function">
    <text evidence="7">Component of the tartrate utilization system and may allow entry of tartrate and tartrate dehydrogenase.</text>
</comment>
<feature type="transmembrane region" description="Helical" evidence="9">
    <location>
        <begin position="395"/>
        <end position="418"/>
    </location>
</feature>
<evidence type="ECO:0000256" key="2">
    <source>
        <dbReference type="ARBA" id="ARBA00022448"/>
    </source>
</evidence>
<evidence type="ECO:0000256" key="8">
    <source>
        <dbReference type="ARBA" id="ARBA00074139"/>
    </source>
</evidence>
<dbReference type="FunFam" id="1.20.1250.20:FF:000018">
    <property type="entry name" value="MFS transporter permease"/>
    <property type="match status" value="1"/>
</dbReference>
<dbReference type="EMBL" id="RBNR01000004">
    <property type="protein sequence ID" value="RML47950.1"/>
    <property type="molecule type" value="Genomic_DNA"/>
</dbReference>
<feature type="transmembrane region" description="Helical" evidence="9">
    <location>
        <begin position="111"/>
        <end position="130"/>
    </location>
</feature>
<comment type="caution">
    <text evidence="11">The sequence shown here is derived from an EMBL/GenBank/DDBJ whole genome shotgun (WGS) entry which is preliminary data.</text>
</comment>
<feature type="transmembrane region" description="Helical" evidence="9">
    <location>
        <begin position="79"/>
        <end position="99"/>
    </location>
</feature>
<evidence type="ECO:0000313" key="12">
    <source>
        <dbReference type="Proteomes" id="UP000280292"/>
    </source>
</evidence>